<comment type="caution">
    <text evidence="1">The sequence shown here is derived from an EMBL/GenBank/DDBJ whole genome shotgun (WGS) entry which is preliminary data.</text>
</comment>
<dbReference type="PROSITE" id="PS50231">
    <property type="entry name" value="RICIN_B_LECTIN"/>
    <property type="match status" value="1"/>
</dbReference>
<reference evidence="1 2" key="1">
    <citation type="submission" date="2015-12" db="EMBL/GenBank/DDBJ databases">
        <title>The genome of Folsomia candida.</title>
        <authorList>
            <person name="Faddeeva A."/>
            <person name="Derks M.F."/>
            <person name="Anvar Y."/>
            <person name="Smit S."/>
            <person name="Van Straalen N."/>
            <person name="Roelofs D."/>
        </authorList>
    </citation>
    <scope>NUCLEOTIDE SEQUENCE [LARGE SCALE GENOMIC DNA]</scope>
    <source>
        <strain evidence="1 2">VU population</strain>
        <tissue evidence="1">Whole body</tissue>
    </source>
</reference>
<dbReference type="Gene3D" id="2.80.10.50">
    <property type="match status" value="1"/>
</dbReference>
<evidence type="ECO:0000313" key="2">
    <source>
        <dbReference type="Proteomes" id="UP000198287"/>
    </source>
</evidence>
<proteinExistence type="predicted"/>
<dbReference type="CDD" id="cd23415">
    <property type="entry name" value="beta-trefoil_Ricin_AH"/>
    <property type="match status" value="1"/>
</dbReference>
<protein>
    <submittedName>
        <fullName evidence="1">Actinohivin</fullName>
    </submittedName>
</protein>
<dbReference type="Proteomes" id="UP000198287">
    <property type="component" value="Unassembled WGS sequence"/>
</dbReference>
<name>A0A226DIU0_FOLCA</name>
<dbReference type="AlphaFoldDB" id="A0A226DIU0"/>
<accession>A0A226DIU0</accession>
<keyword evidence="2" id="KW-1185">Reference proteome</keyword>
<dbReference type="InterPro" id="IPR035992">
    <property type="entry name" value="Ricin_B-like_lectins"/>
</dbReference>
<evidence type="ECO:0000313" key="1">
    <source>
        <dbReference type="EMBL" id="OXA44764.1"/>
    </source>
</evidence>
<dbReference type="SUPFAM" id="SSF50370">
    <property type="entry name" value="Ricin B-like lectins"/>
    <property type="match status" value="1"/>
</dbReference>
<sequence length="159" mass="17940">MNIFMESPLGFLLIFGADAYKIQMKWKFLHAIAIFSLIASSQACNVGVRNFVNQKTNQCLETDGDGAVYPRPCSCMPSQRWNWTGTWIVNLGTNKCLGSYGTQVYTETCYDIRSQMWSVGLTGDLKTRNLDTNYCLYNALNGPIGMQPCSDQDYQKWLG</sequence>
<gene>
    <name evidence="1" type="ORF">Fcan01_20895</name>
</gene>
<dbReference type="EMBL" id="LNIX01000019">
    <property type="protein sequence ID" value="OXA44764.1"/>
    <property type="molecule type" value="Genomic_DNA"/>
</dbReference>
<organism evidence="1 2">
    <name type="scientific">Folsomia candida</name>
    <name type="common">Springtail</name>
    <dbReference type="NCBI Taxonomy" id="158441"/>
    <lineage>
        <taxon>Eukaryota</taxon>
        <taxon>Metazoa</taxon>
        <taxon>Ecdysozoa</taxon>
        <taxon>Arthropoda</taxon>
        <taxon>Hexapoda</taxon>
        <taxon>Collembola</taxon>
        <taxon>Entomobryomorpha</taxon>
        <taxon>Isotomoidea</taxon>
        <taxon>Isotomidae</taxon>
        <taxon>Proisotominae</taxon>
        <taxon>Folsomia</taxon>
    </lineage>
</organism>